<dbReference type="EnsemblBacteria" id="ABQ86367">
    <property type="protein sequence ID" value="ABQ86367"/>
    <property type="gene ID" value="Msm_0162"/>
</dbReference>
<organism evidence="1 2">
    <name type="scientific">Methanobrevibacter smithii (strain ATCC 35061 / DSM 861 / OCM 144 / PS)</name>
    <dbReference type="NCBI Taxonomy" id="420247"/>
    <lineage>
        <taxon>Archaea</taxon>
        <taxon>Methanobacteriati</taxon>
        <taxon>Methanobacteriota</taxon>
        <taxon>Methanomada group</taxon>
        <taxon>Methanobacteria</taxon>
        <taxon>Methanobacteriales</taxon>
        <taxon>Methanobacteriaceae</taxon>
        <taxon>Methanobrevibacter</taxon>
    </lineage>
</organism>
<dbReference type="HOGENOM" id="CLU_3210810_0_0_2"/>
<dbReference type="AlphaFoldDB" id="A5UJI9"/>
<sequence length="44" mass="4819">MYWILILICLSVVKNKTIIGLKSGSRDPVGYKGGVKNKTIIGLK</sequence>
<dbReference type="BioCyc" id="MSMI420247:GHWZ-163-MONOMER"/>
<dbReference type="Proteomes" id="UP000001992">
    <property type="component" value="Chromosome"/>
</dbReference>
<reference evidence="1 2" key="1">
    <citation type="journal article" date="2007" name="Proc. Natl. Acad. Sci. U.S.A.">
        <title>Genomic and metabolic adaptations of Methanobrevibacter smithii to the human gut.</title>
        <authorList>
            <person name="Samuel B.S."/>
            <person name="Hansen E.E."/>
            <person name="Manchester J.K."/>
            <person name="Coutinho P.M."/>
            <person name="Henrissat B."/>
            <person name="Fulton R."/>
            <person name="Latreille P."/>
            <person name="Kim K."/>
            <person name="Wilson R.K."/>
            <person name="Gordon J.I."/>
        </authorList>
    </citation>
    <scope>NUCLEOTIDE SEQUENCE [LARGE SCALE GENOMIC DNA]</scope>
    <source>
        <strain evidence="2">ATCC 35061 / DSM 861 / OCM 144 / PS</strain>
    </source>
</reference>
<dbReference type="KEGG" id="msi:Msm_0162"/>
<evidence type="ECO:0000313" key="2">
    <source>
        <dbReference type="Proteomes" id="UP000001992"/>
    </source>
</evidence>
<name>A5UJI9_METS3</name>
<accession>A5UJI9</accession>
<proteinExistence type="predicted"/>
<evidence type="ECO:0000313" key="1">
    <source>
        <dbReference type="EMBL" id="ABQ86367.1"/>
    </source>
</evidence>
<dbReference type="EMBL" id="CP000678">
    <property type="protein sequence ID" value="ABQ86367.1"/>
    <property type="molecule type" value="Genomic_DNA"/>
</dbReference>
<keyword evidence="2" id="KW-1185">Reference proteome</keyword>
<protein>
    <submittedName>
        <fullName evidence="1">Uncharacterized protein</fullName>
    </submittedName>
</protein>
<gene>
    <name evidence="1" type="ordered locus">Msm_0162</name>
</gene>